<reference evidence="2 3" key="1">
    <citation type="submission" date="2018-05" db="EMBL/GenBank/DDBJ databases">
        <title>Integrated omic analyses show evidence that a Ca. Accumulibacter phosphatis strain performs denitrification under micro-aerobic conditions.</title>
        <authorList>
            <person name="Camejo P.Y."/>
            <person name="Katherine M.D."/>
            <person name="Daniel N.R."/>
        </authorList>
    </citation>
    <scope>NUCLEOTIDE SEQUENCE [LARGE SCALE GENOMIC DNA]</scope>
    <source>
        <strain evidence="2">UW-LDO-IC</strain>
    </source>
</reference>
<dbReference type="SMART" id="SM00528">
    <property type="entry name" value="HNS"/>
    <property type="match status" value="1"/>
</dbReference>
<dbReference type="GO" id="GO:0003677">
    <property type="term" value="F:DNA binding"/>
    <property type="evidence" value="ECO:0007669"/>
    <property type="project" value="InterPro"/>
</dbReference>
<evidence type="ECO:0000259" key="1">
    <source>
        <dbReference type="SMART" id="SM00528"/>
    </source>
</evidence>
<evidence type="ECO:0000313" key="3">
    <source>
        <dbReference type="Proteomes" id="UP000253831"/>
    </source>
</evidence>
<protein>
    <submittedName>
        <fullName evidence="2">H-NS histone family protein</fullName>
    </submittedName>
</protein>
<feature type="domain" description="DNA-binding protein H-NS-like C-terminal" evidence="1">
    <location>
        <begin position="57"/>
        <end position="101"/>
    </location>
</feature>
<dbReference type="Proteomes" id="UP000253831">
    <property type="component" value="Unassembled WGS sequence"/>
</dbReference>
<evidence type="ECO:0000313" key="2">
    <source>
        <dbReference type="EMBL" id="RDE48948.1"/>
    </source>
</evidence>
<dbReference type="Gene3D" id="4.10.430.10">
    <property type="entry name" value="Histone-like protein H-NS, C-terminal domain"/>
    <property type="match status" value="1"/>
</dbReference>
<dbReference type="EMBL" id="QPGA01000068">
    <property type="protein sequence ID" value="RDE48948.1"/>
    <property type="molecule type" value="Genomic_DNA"/>
</dbReference>
<comment type="caution">
    <text evidence="2">The sequence shown here is derived from an EMBL/GenBank/DDBJ whole genome shotgun (WGS) entry which is preliminary data.</text>
</comment>
<dbReference type="InterPro" id="IPR037150">
    <property type="entry name" value="H-NS_C_dom_sf"/>
</dbReference>
<organism evidence="2 3">
    <name type="scientific">Candidatus Accumulibacter meliphilus</name>
    <dbReference type="NCBI Taxonomy" id="2211374"/>
    <lineage>
        <taxon>Bacteria</taxon>
        <taxon>Pseudomonadati</taxon>
        <taxon>Pseudomonadota</taxon>
        <taxon>Betaproteobacteria</taxon>
        <taxon>Candidatus Accumulibacter</taxon>
    </lineage>
</organism>
<name>A0A369XNI6_9PROT</name>
<dbReference type="AlphaFoldDB" id="A0A369XNI6"/>
<accession>A0A369XNI6</accession>
<dbReference type="SUPFAM" id="SSF81273">
    <property type="entry name" value="H-NS histone-like proteins"/>
    <property type="match status" value="1"/>
</dbReference>
<gene>
    <name evidence="2" type="ORF">DVS81_19300</name>
</gene>
<dbReference type="Pfam" id="PF00816">
    <property type="entry name" value="Histone_HNS"/>
    <property type="match status" value="1"/>
</dbReference>
<proteinExistence type="predicted"/>
<dbReference type="InterPro" id="IPR027444">
    <property type="entry name" value="H-NS_C_dom"/>
</dbReference>
<sequence length="103" mass="11584">MPNYQELIAQRDELNQRIDEARRTEVAEAIRRVKGIIQEYDLTAAQCGFGAGAAGTQKTRTPVKAKYITPDKTVTWSGRGKLPNVFKALVEAGHRMEHFLLNK</sequence>